<evidence type="ECO:0000256" key="6">
    <source>
        <dbReference type="ARBA" id="ARBA00023326"/>
    </source>
</evidence>
<dbReference type="CDD" id="cd00161">
    <property type="entry name" value="beta-trefoil_Ricin-like"/>
    <property type="match status" value="1"/>
</dbReference>
<sequence length="897" mass="92495">MSKTRSVQGRRGGVGPRARGRRTAIAAALGVSAIAGSYLGVVWSDSDPVTVDAAAYYQFLSVRSGNALDVAGADAADGVRIQQEKRSPDSASQQWRLKPVDGGYYQLVNNNSRKVLGVRTGSTAQAGVEQQSDTGAEHQQWKLTDVGGGAVKIVSRSSGKVLCANDGDGQAVVQADDRGGDDQQWKVAKADKPAAPSAPVVAAAAPRPSATTSTPPPSTPATGSGGYTWRNVQIAGGGFVTGFVFNPSRKGLLYARTDMGGAYRWDAHAGQWVPLTDWAADWNLLGIESVATDPVDPDRLYLATGTYTNEWAGNGAILRSTDQGKTFQRTDLPFKLGANEDGRSMGERLAIDPSDNRTLYLGTRKNGLWRSTDQGATWNQVSSFPVKDGASSGVGLSFVTFGPAGSRTIYVGVADRTTSLYRSTDGGATWSAVPGQPTGQLPHHGVLSGDGAFYVTYTDVPGPNGVKAGSVWKHTPSSGAWKDISPMPGTGFGYAGLAVDPQRPSTVMVTTLCRWWPSDELFRTTDGGDTWKALGATSERDASAAPYVGTGIGHWMGALAIDPFDSGHALYGTGSGLWASKDVTAADSGRPTHWSVPVKGLEETAVLGLVAPPGGKLVSALGDVGGFRHDDLGKVPAGAADGPRFTNTTGIDFAQAKPNVVVRVGYGNEERGAYSTDGGVTWKPFAGSPVSGAGGGTAAISADGGTLVWTASGQLPHVSTDWGKTWKASTGLPAGTAVVADRSTPGTFYALSGSTLFASTDGGKSFAARAGGLTAGRLKAAPGATGDLWLASHGGLSHSTDGGVTFKKLGGVQRADSVGFGKAAAGARYPALYVIGTVNGVTGIFRSVDGGTSWTRINDDRNQFGGTVGGVITGDPEVFGRVYVGSNGRGVLYGDPS</sequence>
<keyword evidence="9" id="KW-0472">Membrane</keyword>
<dbReference type="Pfam" id="PF15902">
    <property type="entry name" value="Sortilin-Vps10"/>
    <property type="match status" value="1"/>
</dbReference>
<evidence type="ECO:0000256" key="3">
    <source>
        <dbReference type="ARBA" id="ARBA00022801"/>
    </source>
</evidence>
<dbReference type="SUPFAM" id="SSF110296">
    <property type="entry name" value="Oligoxyloglucan reducing end-specific cellobiohydrolase"/>
    <property type="match status" value="2"/>
</dbReference>
<evidence type="ECO:0000256" key="8">
    <source>
        <dbReference type="SAM" id="MobiDB-lite"/>
    </source>
</evidence>
<keyword evidence="6" id="KW-0624">Polysaccharide degradation</keyword>
<feature type="domain" description="Ricin B lectin" evidence="10">
    <location>
        <begin position="56"/>
        <end position="188"/>
    </location>
</feature>
<evidence type="ECO:0000256" key="4">
    <source>
        <dbReference type="ARBA" id="ARBA00023277"/>
    </source>
</evidence>
<protein>
    <submittedName>
        <fullName evidence="11">RICIN domain-containing protein</fullName>
    </submittedName>
</protein>
<comment type="similarity">
    <text evidence="7">Belongs to the glycosyl hydrolase 74 family.</text>
</comment>
<dbReference type="Gene3D" id="2.130.10.10">
    <property type="entry name" value="YVTN repeat-like/Quinoprotein amine dehydrogenase"/>
    <property type="match status" value="2"/>
</dbReference>
<dbReference type="SMART" id="SM00458">
    <property type="entry name" value="RICIN"/>
    <property type="match status" value="1"/>
</dbReference>
<dbReference type="Gene3D" id="2.80.10.50">
    <property type="match status" value="2"/>
</dbReference>
<gene>
    <name evidence="11" type="ORF">ACFOWZ_40995</name>
</gene>
<dbReference type="InterPro" id="IPR052025">
    <property type="entry name" value="Xyloglucanase_GH74"/>
</dbReference>
<keyword evidence="1" id="KW-0732">Signal</keyword>
<dbReference type="InterPro" id="IPR035992">
    <property type="entry name" value="Ricin_B-like_lectins"/>
</dbReference>
<feature type="compositionally biased region" description="Low complexity" evidence="8">
    <location>
        <begin position="193"/>
        <end position="213"/>
    </location>
</feature>
<dbReference type="PANTHER" id="PTHR43739:SF2">
    <property type="entry name" value="OLIGOXYLOGLUCAN-REDUCING END-SPECIFIC XYLOGLUCANASE-RELATED"/>
    <property type="match status" value="1"/>
</dbReference>
<evidence type="ECO:0000313" key="11">
    <source>
        <dbReference type="EMBL" id="MFC3897881.1"/>
    </source>
</evidence>
<comment type="caution">
    <text evidence="11">The sequence shown here is derived from an EMBL/GenBank/DDBJ whole genome shotgun (WGS) entry which is preliminary data.</text>
</comment>
<dbReference type="InterPro" id="IPR000772">
    <property type="entry name" value="Ricin_B_lectin"/>
</dbReference>
<dbReference type="CDD" id="cd15482">
    <property type="entry name" value="Sialidase_non-viral"/>
    <property type="match status" value="1"/>
</dbReference>
<evidence type="ECO:0000256" key="2">
    <source>
        <dbReference type="ARBA" id="ARBA00022737"/>
    </source>
</evidence>
<dbReference type="Pfam" id="PF14200">
    <property type="entry name" value="RicinB_lectin_2"/>
    <property type="match status" value="1"/>
</dbReference>
<evidence type="ECO:0000259" key="10">
    <source>
        <dbReference type="SMART" id="SM00458"/>
    </source>
</evidence>
<keyword evidence="3" id="KW-0378">Hydrolase</keyword>
<keyword evidence="4" id="KW-0119">Carbohydrate metabolism</keyword>
<dbReference type="InterPro" id="IPR031778">
    <property type="entry name" value="Sortilin_N"/>
</dbReference>
<keyword evidence="9" id="KW-0812">Transmembrane</keyword>
<keyword evidence="5" id="KW-0326">Glycosidase</keyword>
<dbReference type="InterPro" id="IPR002860">
    <property type="entry name" value="BNR_rpt"/>
</dbReference>
<keyword evidence="2" id="KW-0677">Repeat</keyword>
<keyword evidence="12" id="KW-1185">Reference proteome</keyword>
<name>A0ABV8C731_9PSEU</name>
<evidence type="ECO:0000256" key="5">
    <source>
        <dbReference type="ARBA" id="ARBA00023295"/>
    </source>
</evidence>
<dbReference type="Pfam" id="PF02012">
    <property type="entry name" value="BNR"/>
    <property type="match status" value="1"/>
</dbReference>
<dbReference type="RefSeq" id="WP_382379377.1">
    <property type="nucleotide sequence ID" value="NZ_JBHRZI010000044.1"/>
</dbReference>
<dbReference type="PROSITE" id="PS50231">
    <property type="entry name" value="RICIN_B_LECTIN"/>
    <property type="match status" value="1"/>
</dbReference>
<feature type="transmembrane region" description="Helical" evidence="9">
    <location>
        <begin position="21"/>
        <end position="43"/>
    </location>
</feature>
<evidence type="ECO:0000256" key="1">
    <source>
        <dbReference type="ARBA" id="ARBA00022729"/>
    </source>
</evidence>
<keyword evidence="9" id="KW-1133">Transmembrane helix</keyword>
<reference evidence="12" key="1">
    <citation type="journal article" date="2019" name="Int. J. Syst. Evol. Microbiol.">
        <title>The Global Catalogue of Microorganisms (GCM) 10K type strain sequencing project: providing services to taxonomists for standard genome sequencing and annotation.</title>
        <authorList>
            <consortium name="The Broad Institute Genomics Platform"/>
            <consortium name="The Broad Institute Genome Sequencing Center for Infectious Disease"/>
            <person name="Wu L."/>
            <person name="Ma J."/>
        </authorList>
    </citation>
    <scope>NUCLEOTIDE SEQUENCE [LARGE SCALE GENOMIC DNA]</scope>
    <source>
        <strain evidence="12">CGMCC 4.7405</strain>
    </source>
</reference>
<evidence type="ECO:0000256" key="9">
    <source>
        <dbReference type="SAM" id="Phobius"/>
    </source>
</evidence>
<dbReference type="PANTHER" id="PTHR43739">
    <property type="entry name" value="XYLOGLUCANASE (EUROFUNG)"/>
    <property type="match status" value="1"/>
</dbReference>
<dbReference type="InterPro" id="IPR015943">
    <property type="entry name" value="WD40/YVTN_repeat-like_dom_sf"/>
</dbReference>
<organism evidence="11 12">
    <name type="scientific">Lentzea rhizosphaerae</name>
    <dbReference type="NCBI Taxonomy" id="2041025"/>
    <lineage>
        <taxon>Bacteria</taxon>
        <taxon>Bacillati</taxon>
        <taxon>Actinomycetota</taxon>
        <taxon>Actinomycetes</taxon>
        <taxon>Pseudonocardiales</taxon>
        <taxon>Pseudonocardiaceae</taxon>
        <taxon>Lentzea</taxon>
    </lineage>
</organism>
<dbReference type="Proteomes" id="UP001595690">
    <property type="component" value="Unassembled WGS sequence"/>
</dbReference>
<evidence type="ECO:0000256" key="7">
    <source>
        <dbReference type="ARBA" id="ARBA00037986"/>
    </source>
</evidence>
<evidence type="ECO:0000313" key="12">
    <source>
        <dbReference type="Proteomes" id="UP001595690"/>
    </source>
</evidence>
<feature type="region of interest" description="Disordered" evidence="8">
    <location>
        <begin position="189"/>
        <end position="225"/>
    </location>
</feature>
<dbReference type="EMBL" id="JBHRZI010000044">
    <property type="protein sequence ID" value="MFC3897881.1"/>
    <property type="molecule type" value="Genomic_DNA"/>
</dbReference>
<accession>A0ABV8C731</accession>
<dbReference type="SUPFAM" id="SSF50370">
    <property type="entry name" value="Ricin B-like lectins"/>
    <property type="match status" value="1"/>
</dbReference>
<proteinExistence type="inferred from homology"/>